<dbReference type="Proteomes" id="UP001597544">
    <property type="component" value="Unassembled WGS sequence"/>
</dbReference>
<name>A0ABW5IR18_9BACT</name>
<comment type="caution">
    <text evidence="1">The sequence shown here is derived from an EMBL/GenBank/DDBJ whole genome shotgun (WGS) entry which is preliminary data.</text>
</comment>
<dbReference type="RefSeq" id="WP_377512033.1">
    <property type="nucleotide sequence ID" value="NZ_JBHULU010000037.1"/>
</dbReference>
<evidence type="ECO:0000313" key="2">
    <source>
        <dbReference type="Proteomes" id="UP001597544"/>
    </source>
</evidence>
<dbReference type="EMBL" id="JBHULU010000037">
    <property type="protein sequence ID" value="MFD2516031.1"/>
    <property type="molecule type" value="Genomic_DNA"/>
</dbReference>
<gene>
    <name evidence="1" type="ORF">ACFSRY_19315</name>
</gene>
<evidence type="ECO:0000313" key="1">
    <source>
        <dbReference type="EMBL" id="MFD2516031.1"/>
    </source>
</evidence>
<evidence type="ECO:0008006" key="3">
    <source>
        <dbReference type="Google" id="ProtNLM"/>
    </source>
</evidence>
<proteinExistence type="predicted"/>
<reference evidence="2" key="1">
    <citation type="journal article" date="2019" name="Int. J. Syst. Evol. Microbiol.">
        <title>The Global Catalogue of Microorganisms (GCM) 10K type strain sequencing project: providing services to taxonomists for standard genome sequencing and annotation.</title>
        <authorList>
            <consortium name="The Broad Institute Genomics Platform"/>
            <consortium name="The Broad Institute Genome Sequencing Center for Infectious Disease"/>
            <person name="Wu L."/>
            <person name="Ma J."/>
        </authorList>
    </citation>
    <scope>NUCLEOTIDE SEQUENCE [LARGE SCALE GENOMIC DNA]</scope>
    <source>
        <strain evidence="2">KCTC 42498</strain>
    </source>
</reference>
<protein>
    <recommendedName>
        <fullName evidence="3">STAS domain-containing protein</fullName>
    </recommendedName>
</protein>
<sequence length="75" mass="8518">MRQLMNNVQQDIEIGFKSTVEITLKELETLKSIVMLAKVKCDRLTAEPELLTRSAEIKALANKLHKLGLRNIEVV</sequence>
<organism evidence="1 2">
    <name type="scientific">Pontibacter locisalis</name>
    <dbReference type="NCBI Taxonomy" id="1719035"/>
    <lineage>
        <taxon>Bacteria</taxon>
        <taxon>Pseudomonadati</taxon>
        <taxon>Bacteroidota</taxon>
        <taxon>Cytophagia</taxon>
        <taxon>Cytophagales</taxon>
        <taxon>Hymenobacteraceae</taxon>
        <taxon>Pontibacter</taxon>
    </lineage>
</organism>
<keyword evidence="2" id="KW-1185">Reference proteome</keyword>
<accession>A0ABW5IR18</accession>